<keyword evidence="2" id="KW-0808">Transferase</keyword>
<evidence type="ECO:0000256" key="1">
    <source>
        <dbReference type="ARBA" id="ARBA00022676"/>
    </source>
</evidence>
<dbReference type="Proteomes" id="UP000595917">
    <property type="component" value="Chromosome"/>
</dbReference>
<keyword evidence="1" id="KW-0328">Glycosyltransferase</keyword>
<dbReference type="PANTHER" id="PTHR34136:SF1">
    <property type="entry name" value="UDP-N-ACETYL-D-MANNOSAMINURONIC ACID TRANSFERASE"/>
    <property type="match status" value="1"/>
</dbReference>
<accession>A0A7T7XRR4</accession>
<dbReference type="NCBIfam" id="TIGR00696">
    <property type="entry name" value="wecG_tagA_cpsF"/>
    <property type="match status" value="1"/>
</dbReference>
<organism evidence="4 5">
    <name type="scientific">Breznakiella homolactica</name>
    <dbReference type="NCBI Taxonomy" id="2798577"/>
    <lineage>
        <taxon>Bacteria</taxon>
        <taxon>Pseudomonadati</taxon>
        <taxon>Spirochaetota</taxon>
        <taxon>Spirochaetia</taxon>
        <taxon>Spirochaetales</taxon>
        <taxon>Breznakiellaceae</taxon>
        <taxon>Breznakiella</taxon>
    </lineage>
</organism>
<evidence type="ECO:0000313" key="5">
    <source>
        <dbReference type="Proteomes" id="UP000595917"/>
    </source>
</evidence>
<evidence type="ECO:0000256" key="3">
    <source>
        <dbReference type="SAM" id="Phobius"/>
    </source>
</evidence>
<keyword evidence="3" id="KW-0812">Transmembrane</keyword>
<keyword evidence="5" id="KW-1185">Reference proteome</keyword>
<dbReference type="PANTHER" id="PTHR34136">
    <property type="match status" value="1"/>
</dbReference>
<dbReference type="KEGG" id="bhc:JFL75_01785"/>
<keyword evidence="3" id="KW-0472">Membrane</keyword>
<evidence type="ECO:0000256" key="2">
    <source>
        <dbReference type="ARBA" id="ARBA00022679"/>
    </source>
</evidence>
<evidence type="ECO:0000313" key="4">
    <source>
        <dbReference type="EMBL" id="QQO11290.1"/>
    </source>
</evidence>
<keyword evidence="3" id="KW-1133">Transmembrane helix</keyword>
<gene>
    <name evidence="4" type="ORF">JFL75_01785</name>
</gene>
<dbReference type="Pfam" id="PF03808">
    <property type="entry name" value="Glyco_tran_WecG"/>
    <property type="match status" value="1"/>
</dbReference>
<feature type="transmembrane region" description="Helical" evidence="3">
    <location>
        <begin position="37"/>
        <end position="58"/>
    </location>
</feature>
<sequence length="234" mass="27300">MEEKIYGLLKTEKPQNIVLLSLWDLLRARRNSEYRSYVLNAALVIPISKSLIGGARFLTRKTPVRYMPFDFVIRLLTILEKREYSLYLLGGKKSILQKTEKNLRQTFPKLRIVGRYIGRFEQAEQGTILQAIRKAGPSLLLVGKGVRGREKWIARHGGALNPALRLWCSDLFDVFAERRRRPSEGVFRRGMEWIGFCLRNPFKLFRIFPYLYYKLLLVVYRLFVKPSAPETGSE</sequence>
<reference evidence="4" key="1">
    <citation type="submission" date="2021-01" db="EMBL/GenBank/DDBJ databases">
        <title>Description of Breznakiella homolactica.</title>
        <authorList>
            <person name="Song Y."/>
            <person name="Brune A."/>
        </authorList>
    </citation>
    <scope>NUCLEOTIDE SEQUENCE</scope>
    <source>
        <strain evidence="4">RmG30</strain>
    </source>
</reference>
<dbReference type="AlphaFoldDB" id="A0A7T7XRR4"/>
<name>A0A7T7XRR4_9SPIR</name>
<dbReference type="InterPro" id="IPR004629">
    <property type="entry name" value="WecG_TagA_CpsF"/>
</dbReference>
<dbReference type="EMBL" id="CP067089">
    <property type="protein sequence ID" value="QQO11290.1"/>
    <property type="molecule type" value="Genomic_DNA"/>
</dbReference>
<proteinExistence type="predicted"/>
<dbReference type="GO" id="GO:0016758">
    <property type="term" value="F:hexosyltransferase activity"/>
    <property type="evidence" value="ECO:0007669"/>
    <property type="project" value="TreeGrafter"/>
</dbReference>
<protein>
    <submittedName>
        <fullName evidence="4">WecB/TagA/CpsF family glycosyltransferase</fullName>
    </submittedName>
</protein>
<dbReference type="CDD" id="cd06533">
    <property type="entry name" value="Glyco_transf_WecG_TagA"/>
    <property type="match status" value="1"/>
</dbReference>